<dbReference type="AlphaFoldDB" id="A0A6P7IF78"/>
<proteinExistence type="predicted"/>
<dbReference type="RefSeq" id="XP_028261552.1">
    <property type="nucleotide sequence ID" value="XM_028405751.1"/>
</dbReference>
<dbReference type="PROSITE" id="PS50240">
    <property type="entry name" value="TRYPSIN_DOM"/>
    <property type="match status" value="1"/>
</dbReference>
<dbReference type="PROSITE" id="PS00135">
    <property type="entry name" value="TRYPSIN_SER"/>
    <property type="match status" value="1"/>
</dbReference>
<dbReference type="PROSITE" id="PS00134">
    <property type="entry name" value="TRYPSIN_HIS"/>
    <property type="match status" value="1"/>
</dbReference>
<dbReference type="InterPro" id="IPR043504">
    <property type="entry name" value="Peptidase_S1_PA_chymotrypsin"/>
</dbReference>
<evidence type="ECO:0000256" key="1">
    <source>
        <dbReference type="ARBA" id="ARBA00001656"/>
    </source>
</evidence>
<evidence type="ECO:0000259" key="12">
    <source>
        <dbReference type="PROSITE" id="PS50240"/>
    </source>
</evidence>
<feature type="domain" description="Peptidase S1" evidence="12">
    <location>
        <begin position="37"/>
        <end position="267"/>
    </location>
</feature>
<feature type="signal peptide" evidence="11">
    <location>
        <begin position="1"/>
        <end position="23"/>
    </location>
</feature>
<organism evidence="13 14">
    <name type="scientific">Parambassis ranga</name>
    <name type="common">Indian glassy fish</name>
    <dbReference type="NCBI Taxonomy" id="210632"/>
    <lineage>
        <taxon>Eukaryota</taxon>
        <taxon>Metazoa</taxon>
        <taxon>Chordata</taxon>
        <taxon>Craniata</taxon>
        <taxon>Vertebrata</taxon>
        <taxon>Euteleostomi</taxon>
        <taxon>Actinopterygii</taxon>
        <taxon>Neopterygii</taxon>
        <taxon>Teleostei</taxon>
        <taxon>Neoteleostei</taxon>
        <taxon>Acanthomorphata</taxon>
        <taxon>Ovalentaria</taxon>
        <taxon>Ambassidae</taxon>
        <taxon>Parambassis</taxon>
    </lineage>
</organism>
<evidence type="ECO:0000256" key="9">
    <source>
        <dbReference type="RuleBase" id="RU363034"/>
    </source>
</evidence>
<dbReference type="InterPro" id="IPR001314">
    <property type="entry name" value="Peptidase_S1A"/>
</dbReference>
<dbReference type="InParanoid" id="A0A6P7IF78"/>
<dbReference type="Gene3D" id="2.40.10.10">
    <property type="entry name" value="Trypsin-like serine proteases"/>
    <property type="match status" value="3"/>
</dbReference>
<dbReference type="EC" id="3.4.21.10" evidence="2"/>
<evidence type="ECO:0000313" key="14">
    <source>
        <dbReference type="RefSeq" id="XP_028261552.1"/>
    </source>
</evidence>
<keyword evidence="5 11" id="KW-0732">Signal</keyword>
<dbReference type="GO" id="GO:0004252">
    <property type="term" value="F:serine-type endopeptidase activity"/>
    <property type="evidence" value="ECO:0007669"/>
    <property type="project" value="InterPro"/>
</dbReference>
<dbReference type="InterPro" id="IPR018114">
    <property type="entry name" value="TRYPSIN_HIS"/>
</dbReference>
<name>A0A6P7IF78_9TELE</name>
<dbReference type="GeneID" id="114435834"/>
<dbReference type="PRINTS" id="PR00722">
    <property type="entry name" value="CHYMOTRYPSIN"/>
</dbReference>
<dbReference type="InterPro" id="IPR001254">
    <property type="entry name" value="Trypsin_dom"/>
</dbReference>
<comment type="catalytic activity">
    <reaction evidence="1">
        <text>Preferential cleavage: Arg-|-Xaa, Lys-|-Xaa.</text>
        <dbReference type="EC" id="3.4.21.10"/>
    </reaction>
</comment>
<dbReference type="PANTHER" id="PTHR24252">
    <property type="entry name" value="ACROSIN-RELATED"/>
    <property type="match status" value="1"/>
</dbReference>
<evidence type="ECO:0000256" key="7">
    <source>
        <dbReference type="ARBA" id="ARBA00022825"/>
    </source>
</evidence>
<keyword evidence="7 9" id="KW-0720">Serine protease</keyword>
<evidence type="ECO:0000256" key="4">
    <source>
        <dbReference type="ARBA" id="ARBA00022670"/>
    </source>
</evidence>
<evidence type="ECO:0000256" key="2">
    <source>
        <dbReference type="ARBA" id="ARBA00012050"/>
    </source>
</evidence>
<dbReference type="SUPFAM" id="SSF50494">
    <property type="entry name" value="Trypsin-like serine proteases"/>
    <property type="match status" value="1"/>
</dbReference>
<dbReference type="InterPro" id="IPR009003">
    <property type="entry name" value="Peptidase_S1_PA"/>
</dbReference>
<evidence type="ECO:0000256" key="3">
    <source>
        <dbReference type="ARBA" id="ARBA00017161"/>
    </source>
</evidence>
<dbReference type="SMART" id="SM00020">
    <property type="entry name" value="Tryp_SPc"/>
    <property type="match status" value="1"/>
</dbReference>
<reference evidence="14" key="1">
    <citation type="submission" date="2025-08" db="UniProtKB">
        <authorList>
            <consortium name="RefSeq"/>
        </authorList>
    </citation>
    <scope>IDENTIFICATION</scope>
</reference>
<dbReference type="InterPro" id="IPR033116">
    <property type="entry name" value="TRYPSIN_SER"/>
</dbReference>
<dbReference type="Pfam" id="PF00089">
    <property type="entry name" value="Trypsin"/>
    <property type="match status" value="1"/>
</dbReference>
<dbReference type="Proteomes" id="UP000515145">
    <property type="component" value="Chromosome 5"/>
</dbReference>
<evidence type="ECO:0000256" key="8">
    <source>
        <dbReference type="ARBA" id="ARBA00023157"/>
    </source>
</evidence>
<sequence length="365" mass="38997">MALRQVVCVAVVMIILVCTGCNSQMSECGKANLNTKIIGGQDASPGSWPWLTFFQIGSFLCGGSLINNQWVLTAAHCITKNDLSNTTVVLGLHTISVPSPNTVQPTIEDIIQHPQYNNETYDNDICLVKLSAPVNFTDYIRPVCLAAANSTFYTNLSSWVTGFGKTGPNSLPDTLKEVNVPIVGNNECKCYKISPPVTDNMMCAGLKAGGKDACQGDSGGPLVTKKDDSIWVQSGVVSFGEGCGLPQKPGVYARVSQYQEWIKTIVTGPTPGFVTFSQPGIDSDLSFDCTSLSTPSTTTTDSTPTPTPSTTTTDSTPTPTPSTTTTDSTPTPTPSTTTTDSTPTPTPLYHNYCLHPYSYPLYHNY</sequence>
<dbReference type="GO" id="GO:0006508">
    <property type="term" value="P:proteolysis"/>
    <property type="evidence" value="ECO:0007669"/>
    <property type="project" value="UniProtKB-KW"/>
</dbReference>
<keyword evidence="4 9" id="KW-0645">Protease</keyword>
<dbReference type="FunFam" id="2.40.10.10:FF:000024">
    <property type="entry name" value="Serine protease 53"/>
    <property type="match status" value="1"/>
</dbReference>
<feature type="compositionally biased region" description="Low complexity" evidence="10">
    <location>
        <begin position="293"/>
        <end position="343"/>
    </location>
</feature>
<feature type="region of interest" description="Disordered" evidence="10">
    <location>
        <begin position="287"/>
        <end position="347"/>
    </location>
</feature>
<dbReference type="OrthoDB" id="9448935at2759"/>
<protein>
    <recommendedName>
        <fullName evidence="3">Acrosin</fullName>
        <ecNumber evidence="2">3.4.21.10</ecNumber>
    </recommendedName>
</protein>
<accession>A0A6P7IF78</accession>
<dbReference type="CDD" id="cd00190">
    <property type="entry name" value="Tryp_SPc"/>
    <property type="match status" value="1"/>
</dbReference>
<dbReference type="PANTHER" id="PTHR24252:SF8">
    <property type="entry name" value="ACROSIN"/>
    <property type="match status" value="1"/>
</dbReference>
<keyword evidence="13" id="KW-1185">Reference proteome</keyword>
<evidence type="ECO:0000313" key="13">
    <source>
        <dbReference type="Proteomes" id="UP000515145"/>
    </source>
</evidence>
<keyword evidence="8" id="KW-1015">Disulfide bond</keyword>
<evidence type="ECO:0000256" key="10">
    <source>
        <dbReference type="SAM" id="MobiDB-lite"/>
    </source>
</evidence>
<feature type="chain" id="PRO_5028070516" description="Acrosin" evidence="11">
    <location>
        <begin position="24"/>
        <end position="365"/>
    </location>
</feature>
<evidence type="ECO:0000256" key="5">
    <source>
        <dbReference type="ARBA" id="ARBA00022729"/>
    </source>
</evidence>
<evidence type="ECO:0000256" key="6">
    <source>
        <dbReference type="ARBA" id="ARBA00022801"/>
    </source>
</evidence>
<gene>
    <name evidence="14" type="primary">LOC114435834</name>
</gene>
<evidence type="ECO:0000256" key="11">
    <source>
        <dbReference type="SAM" id="SignalP"/>
    </source>
</evidence>
<keyword evidence="6 9" id="KW-0378">Hydrolase</keyword>